<dbReference type="InterPro" id="IPR056572">
    <property type="entry name" value="Zn_ribbon_PaaD"/>
</dbReference>
<comment type="caution">
    <text evidence="3">The sequence shown here is derived from an EMBL/GenBank/DDBJ whole genome shotgun (WGS) entry which is preliminary data.</text>
</comment>
<evidence type="ECO:0000313" key="3">
    <source>
        <dbReference type="EMBL" id="MEH7830299.1"/>
    </source>
</evidence>
<protein>
    <submittedName>
        <fullName evidence="3">1,2-phenylacetyl-CoA epoxidase subunit PaaD</fullName>
    </submittedName>
</protein>
<dbReference type="RefSeq" id="WP_335425337.1">
    <property type="nucleotide sequence ID" value="NZ_JBALHR010000020.1"/>
</dbReference>
<evidence type="ECO:0000259" key="1">
    <source>
        <dbReference type="Pfam" id="PF01883"/>
    </source>
</evidence>
<sequence>MQPAPHPDPAEIWHWLSQVPDPEIPVISLTDLGIIRGVEWQGDTLVVTVTPTYSGCPATTVINLDIETALRARGIDKLRLQRRLSPPWTTDWLTAEGREKLRQYGIAPPIDGTAADGRIAGRIARLAGSSNLVVACPRCGSTATERISQFGSTPCKASWRCTACLEPFDYFKCI</sequence>
<reference evidence="3" key="1">
    <citation type="submission" date="2024-02" db="EMBL/GenBank/DDBJ databases">
        <title>Genome sequences of strain Gemmobacter sp. JM10B15.</title>
        <authorList>
            <person name="Zhang M."/>
        </authorList>
    </citation>
    <scope>NUCLEOTIDE SEQUENCE</scope>
    <source>
        <strain evidence="3">JM10B15</strain>
    </source>
</reference>
<dbReference type="Pfam" id="PF23451">
    <property type="entry name" value="Zn_ribbon_PaaD"/>
    <property type="match status" value="1"/>
</dbReference>
<accession>A0ABU8C016</accession>
<dbReference type="InterPro" id="IPR011883">
    <property type="entry name" value="PaaD-like"/>
</dbReference>
<dbReference type="InterPro" id="IPR002744">
    <property type="entry name" value="MIP18-like"/>
</dbReference>
<proteinExistence type="predicted"/>
<dbReference type="SUPFAM" id="SSF117916">
    <property type="entry name" value="Fe-S cluster assembly (FSCA) domain-like"/>
    <property type="match status" value="1"/>
</dbReference>
<keyword evidence="4" id="KW-1185">Reference proteome</keyword>
<dbReference type="InterPro" id="IPR034904">
    <property type="entry name" value="FSCA_dom_sf"/>
</dbReference>
<name>A0ABU8C016_9RHOB</name>
<dbReference type="PANTHER" id="PTHR42831:SF3">
    <property type="entry name" value="1,2-PHENYLACETYL-COA EPOXIDASE, SUBUNIT D-RELATED"/>
    <property type="match status" value="1"/>
</dbReference>
<feature type="domain" description="MIP18 family-like" evidence="1">
    <location>
        <begin position="10"/>
        <end position="72"/>
    </location>
</feature>
<organism evidence="3 4">
    <name type="scientific">Gemmobacter denitrificans</name>
    <dbReference type="NCBI Taxonomy" id="3123040"/>
    <lineage>
        <taxon>Bacteria</taxon>
        <taxon>Pseudomonadati</taxon>
        <taxon>Pseudomonadota</taxon>
        <taxon>Alphaproteobacteria</taxon>
        <taxon>Rhodobacterales</taxon>
        <taxon>Paracoccaceae</taxon>
        <taxon>Gemmobacter</taxon>
    </lineage>
</organism>
<dbReference type="NCBIfam" id="TIGR02159">
    <property type="entry name" value="PA_CoA_Oxy4"/>
    <property type="match status" value="1"/>
</dbReference>
<evidence type="ECO:0000259" key="2">
    <source>
        <dbReference type="Pfam" id="PF23451"/>
    </source>
</evidence>
<dbReference type="EMBL" id="JBALHR010000020">
    <property type="protein sequence ID" value="MEH7830299.1"/>
    <property type="molecule type" value="Genomic_DNA"/>
</dbReference>
<dbReference type="Pfam" id="PF01883">
    <property type="entry name" value="FeS_assembly_P"/>
    <property type="match status" value="1"/>
</dbReference>
<gene>
    <name evidence="3" type="primary">paaD</name>
    <name evidence="3" type="ORF">V6590_19285</name>
</gene>
<evidence type="ECO:0000313" key="4">
    <source>
        <dbReference type="Proteomes" id="UP001431963"/>
    </source>
</evidence>
<dbReference type="PANTHER" id="PTHR42831">
    <property type="entry name" value="FE-S PROTEIN MATURATION AUXILIARY FACTOR YITW"/>
    <property type="match status" value="1"/>
</dbReference>
<dbReference type="Gene3D" id="3.30.300.130">
    <property type="entry name" value="Fe-S cluster assembly (FSCA)"/>
    <property type="match status" value="1"/>
</dbReference>
<feature type="domain" description="PaaD zinc beta ribbon" evidence="2">
    <location>
        <begin position="130"/>
        <end position="172"/>
    </location>
</feature>
<dbReference type="Proteomes" id="UP001431963">
    <property type="component" value="Unassembled WGS sequence"/>
</dbReference>
<dbReference type="InterPro" id="IPR052339">
    <property type="entry name" value="Fe-S_Maturation_MIP18"/>
</dbReference>